<dbReference type="InterPro" id="IPR011067">
    <property type="entry name" value="Plasmid_toxin/cell-grow_inhib"/>
</dbReference>
<evidence type="ECO:0000313" key="3">
    <source>
        <dbReference type="EMBL" id="GGF29923.1"/>
    </source>
</evidence>
<gene>
    <name evidence="3" type="primary">mazF9</name>
    <name evidence="3" type="ORF">GCM10011399_23860</name>
</gene>
<protein>
    <submittedName>
        <fullName evidence="3">Endoribonuclease MazF9</fullName>
    </submittedName>
</protein>
<reference evidence="3 4" key="1">
    <citation type="journal article" date="2014" name="Int. J. Syst. Evol. Microbiol.">
        <title>Complete genome sequence of Corynebacterium casei LMG S-19264T (=DSM 44701T), isolated from a smear-ripened cheese.</title>
        <authorList>
            <consortium name="US DOE Joint Genome Institute (JGI-PGF)"/>
            <person name="Walter F."/>
            <person name="Albersmeier A."/>
            <person name="Kalinowski J."/>
            <person name="Ruckert C."/>
        </authorList>
    </citation>
    <scope>NUCLEOTIDE SEQUENCE [LARGE SCALE GENOMIC DNA]</scope>
    <source>
        <strain evidence="3 4">CGMCC 1.12976</strain>
    </source>
</reference>
<dbReference type="GO" id="GO:0003677">
    <property type="term" value="F:DNA binding"/>
    <property type="evidence" value="ECO:0007669"/>
    <property type="project" value="InterPro"/>
</dbReference>
<name>A0A917B7R1_9MICO</name>
<dbReference type="AlphaFoldDB" id="A0A917B7R1"/>
<comment type="similarity">
    <text evidence="1">Belongs to the PemK/MazF family.</text>
</comment>
<dbReference type="Pfam" id="PF02452">
    <property type="entry name" value="PemK_toxin"/>
    <property type="match status" value="1"/>
</dbReference>
<organism evidence="3 4">
    <name type="scientific">Subtercola lobariae</name>
    <dbReference type="NCBI Taxonomy" id="1588641"/>
    <lineage>
        <taxon>Bacteria</taxon>
        <taxon>Bacillati</taxon>
        <taxon>Actinomycetota</taxon>
        <taxon>Actinomycetes</taxon>
        <taxon>Micrococcales</taxon>
        <taxon>Microbacteriaceae</taxon>
        <taxon>Subtercola</taxon>
    </lineage>
</organism>
<evidence type="ECO:0000256" key="1">
    <source>
        <dbReference type="ARBA" id="ARBA00007521"/>
    </source>
</evidence>
<sequence length="94" mass="10057">MVSNDGANFAATSLGRGTITIVPLTSNVSKVRAEFQVLIDDPEAIGEMGLTSASKAQAEQVRTVSVERLAAITGWVPAWVMRQVDDALKFHLSL</sequence>
<dbReference type="SUPFAM" id="SSF50118">
    <property type="entry name" value="Cell growth inhibitor/plasmid maintenance toxic component"/>
    <property type="match status" value="1"/>
</dbReference>
<keyword evidence="2" id="KW-1277">Toxin-antitoxin system</keyword>
<dbReference type="Proteomes" id="UP000598775">
    <property type="component" value="Unassembled WGS sequence"/>
</dbReference>
<dbReference type="Gene3D" id="2.30.30.110">
    <property type="match status" value="1"/>
</dbReference>
<accession>A0A917B7R1</accession>
<proteinExistence type="inferred from homology"/>
<comment type="caution">
    <text evidence="3">The sequence shown here is derived from an EMBL/GenBank/DDBJ whole genome shotgun (WGS) entry which is preliminary data.</text>
</comment>
<dbReference type="InterPro" id="IPR003477">
    <property type="entry name" value="PemK-like"/>
</dbReference>
<keyword evidence="4" id="KW-1185">Reference proteome</keyword>
<dbReference type="EMBL" id="BMGP01000004">
    <property type="protein sequence ID" value="GGF29923.1"/>
    <property type="molecule type" value="Genomic_DNA"/>
</dbReference>
<evidence type="ECO:0000256" key="2">
    <source>
        <dbReference type="ARBA" id="ARBA00022649"/>
    </source>
</evidence>
<evidence type="ECO:0000313" key="4">
    <source>
        <dbReference type="Proteomes" id="UP000598775"/>
    </source>
</evidence>